<accession>A0ABZ2IJJ0</accession>
<dbReference type="PANTHER" id="PTHR48098:SF1">
    <property type="entry name" value="DIACYLGLYCEROL ACYLTRANSFERASE_MYCOLYLTRANSFERASE AG85A"/>
    <property type="match status" value="1"/>
</dbReference>
<dbReference type="InterPro" id="IPR029058">
    <property type="entry name" value="AB_hydrolase_fold"/>
</dbReference>
<dbReference type="InterPro" id="IPR050583">
    <property type="entry name" value="Mycobacterial_A85_antigen"/>
</dbReference>
<keyword evidence="1" id="KW-0732">Signal</keyword>
<feature type="chain" id="PRO_5047236033" evidence="1">
    <location>
        <begin position="20"/>
        <end position="272"/>
    </location>
</feature>
<feature type="signal peptide" evidence="1">
    <location>
        <begin position="1"/>
        <end position="19"/>
    </location>
</feature>
<organism evidence="2 3">
    <name type="scientific">Parabacteroides absconsus</name>
    <dbReference type="NCBI Taxonomy" id="2951805"/>
    <lineage>
        <taxon>Bacteria</taxon>
        <taxon>Pseudomonadati</taxon>
        <taxon>Bacteroidota</taxon>
        <taxon>Bacteroidia</taxon>
        <taxon>Bacteroidales</taxon>
        <taxon>Tannerellaceae</taxon>
        <taxon>Parabacteroides</taxon>
    </lineage>
</organism>
<evidence type="ECO:0000313" key="2">
    <source>
        <dbReference type="EMBL" id="WWV66210.1"/>
    </source>
</evidence>
<evidence type="ECO:0000313" key="3">
    <source>
        <dbReference type="Proteomes" id="UP001320603"/>
    </source>
</evidence>
<keyword evidence="2" id="KW-0378">Hydrolase</keyword>
<dbReference type="GO" id="GO:0016787">
    <property type="term" value="F:hydrolase activity"/>
    <property type="evidence" value="ECO:0007669"/>
    <property type="project" value="UniProtKB-KW"/>
</dbReference>
<dbReference type="SUPFAM" id="SSF53474">
    <property type="entry name" value="alpha/beta-Hydrolases"/>
    <property type="match status" value="1"/>
</dbReference>
<keyword evidence="3" id="KW-1185">Reference proteome</keyword>
<dbReference type="Gene3D" id="3.40.50.1820">
    <property type="entry name" value="alpha/beta hydrolase"/>
    <property type="match status" value="1"/>
</dbReference>
<name>A0ABZ2IJJ0_9BACT</name>
<gene>
    <name evidence="2" type="ORF">NEE14_014700</name>
</gene>
<dbReference type="EMBL" id="CP146284">
    <property type="protein sequence ID" value="WWV66210.1"/>
    <property type="molecule type" value="Genomic_DNA"/>
</dbReference>
<reference evidence="2 3" key="1">
    <citation type="submission" date="2024-02" db="EMBL/GenBank/DDBJ databases">
        <title>Whole genome sequencing of Parabacteroides sp. AD58.</title>
        <authorList>
            <person name="Chaplin A.V."/>
            <person name="Pikina A.P."/>
            <person name="Sokolova S.R."/>
            <person name="Korostin D.O."/>
            <person name="Efimov B.A."/>
        </authorList>
    </citation>
    <scope>NUCLEOTIDE SEQUENCE [LARGE SCALE GENOMIC DNA]</scope>
    <source>
        <strain evidence="2 3">AD58</strain>
    </source>
</reference>
<dbReference type="PANTHER" id="PTHR48098">
    <property type="entry name" value="ENTEROCHELIN ESTERASE-RELATED"/>
    <property type="match status" value="1"/>
</dbReference>
<proteinExistence type="predicted"/>
<evidence type="ECO:0000256" key="1">
    <source>
        <dbReference type="SAM" id="SignalP"/>
    </source>
</evidence>
<sequence length="272" mass="30265">MKRLIVVLAALLVVVCAQAAKVDTVLVKSPSMQKDIKTVVVLPDAAAQKACPVIYLLHGHGGNYATWISVKPNLPQIADEKGIIFICPDGENSWYWDSPLHANVRYETFISSELINYVDQHYKTVARREGRAITGLSMGGHGAMWNAIRHSDVFGAAGTTSGGVDIRPFPKNWNMSDQLGEEASNQSVWDAHTVINLVPSMKKGQLALIIDCGYDDFFLEVNKNFHEALLKQGIDHDFLLRPGAHNGDYWNNSIDYQILFFQKYFQKNGTGK</sequence>
<dbReference type="RefSeq" id="WP_251967512.1">
    <property type="nucleotide sequence ID" value="NZ_CP146284.1"/>
</dbReference>
<dbReference type="Proteomes" id="UP001320603">
    <property type="component" value="Chromosome"/>
</dbReference>
<dbReference type="Pfam" id="PF00756">
    <property type="entry name" value="Esterase"/>
    <property type="match status" value="1"/>
</dbReference>
<dbReference type="InterPro" id="IPR000801">
    <property type="entry name" value="Esterase-like"/>
</dbReference>
<protein>
    <submittedName>
        <fullName evidence="2">Alpha/beta hydrolase family protein</fullName>
    </submittedName>
</protein>